<dbReference type="EMBL" id="CP115667">
    <property type="protein sequence ID" value="WBW49594.1"/>
    <property type="molecule type" value="Genomic_DNA"/>
</dbReference>
<evidence type="ECO:0000313" key="2">
    <source>
        <dbReference type="Proteomes" id="UP001210339"/>
    </source>
</evidence>
<sequence length="112" mass="13044">MITQLNITDVDLYNLSIIGENVYITSEDDEFLCYYPENFRFSKNPNKSVTMIADGKLYLSDWVEEGWDNGNDCATEEYKYYEKVIVRDFNGTVLSETLGCLQQRPDGTWWIA</sequence>
<proteinExistence type="predicted"/>
<protein>
    <submittedName>
        <fullName evidence="1">Uncharacterized protein</fullName>
    </submittedName>
</protein>
<name>A0ABY7QS29_9FIRM</name>
<gene>
    <name evidence="1" type="ORF">O6R05_06245</name>
</gene>
<organism evidence="1 2">
    <name type="scientific">Peptoniphilus equinus</name>
    <dbReference type="NCBI Taxonomy" id="3016343"/>
    <lineage>
        <taxon>Bacteria</taxon>
        <taxon>Bacillati</taxon>
        <taxon>Bacillota</taxon>
        <taxon>Tissierellia</taxon>
        <taxon>Tissierellales</taxon>
        <taxon>Peptoniphilaceae</taxon>
        <taxon>Peptoniphilus</taxon>
    </lineage>
</organism>
<dbReference type="RefSeq" id="WP_271191126.1">
    <property type="nucleotide sequence ID" value="NZ_CP115667.1"/>
</dbReference>
<reference evidence="1 2" key="1">
    <citation type="submission" date="2023-01" db="EMBL/GenBank/DDBJ databases">
        <authorList>
            <person name="Lee S.H."/>
            <person name="Jung H.S."/>
            <person name="Yun J.U."/>
        </authorList>
    </citation>
    <scope>NUCLEOTIDE SEQUENCE [LARGE SCALE GENOMIC DNA]</scope>
    <source>
        <strain evidence="1 2">CBA3646</strain>
    </source>
</reference>
<accession>A0ABY7QS29</accession>
<keyword evidence="2" id="KW-1185">Reference proteome</keyword>
<evidence type="ECO:0000313" key="1">
    <source>
        <dbReference type="EMBL" id="WBW49594.1"/>
    </source>
</evidence>
<dbReference type="Proteomes" id="UP001210339">
    <property type="component" value="Chromosome"/>
</dbReference>